<reference evidence="1" key="1">
    <citation type="submission" date="2014-11" db="EMBL/GenBank/DDBJ databases">
        <authorList>
            <person name="Amaro Gonzalez C."/>
        </authorList>
    </citation>
    <scope>NUCLEOTIDE SEQUENCE</scope>
</reference>
<name>A0A0E9XWR8_ANGAN</name>
<dbReference type="AlphaFoldDB" id="A0A0E9XWR8"/>
<organism evidence="1">
    <name type="scientific">Anguilla anguilla</name>
    <name type="common">European freshwater eel</name>
    <name type="synonym">Muraena anguilla</name>
    <dbReference type="NCBI Taxonomy" id="7936"/>
    <lineage>
        <taxon>Eukaryota</taxon>
        <taxon>Metazoa</taxon>
        <taxon>Chordata</taxon>
        <taxon>Craniata</taxon>
        <taxon>Vertebrata</taxon>
        <taxon>Euteleostomi</taxon>
        <taxon>Actinopterygii</taxon>
        <taxon>Neopterygii</taxon>
        <taxon>Teleostei</taxon>
        <taxon>Anguilliformes</taxon>
        <taxon>Anguillidae</taxon>
        <taxon>Anguilla</taxon>
    </lineage>
</organism>
<accession>A0A0E9XWR8</accession>
<reference evidence="1" key="2">
    <citation type="journal article" date="2015" name="Fish Shellfish Immunol.">
        <title>Early steps in the European eel (Anguilla anguilla)-Vibrio vulnificus interaction in the gills: Role of the RtxA13 toxin.</title>
        <authorList>
            <person name="Callol A."/>
            <person name="Pajuelo D."/>
            <person name="Ebbesson L."/>
            <person name="Teles M."/>
            <person name="MacKenzie S."/>
            <person name="Amaro C."/>
        </authorList>
    </citation>
    <scope>NUCLEOTIDE SEQUENCE</scope>
</reference>
<sequence length="103" mass="12127">MDAKVPSYSPRVCLCWVGLPHHHATCLYHIVSLPHHDNHRARRHVAKHFREEGLLLEVLVVLRQQVLWSLQHLQTHQFEAPLFKALDYLAHQTALYSIWLHCN</sequence>
<evidence type="ECO:0000313" key="1">
    <source>
        <dbReference type="EMBL" id="JAI06154.1"/>
    </source>
</evidence>
<proteinExistence type="predicted"/>
<dbReference type="EMBL" id="GBXM01002424">
    <property type="protein sequence ID" value="JAI06154.1"/>
    <property type="molecule type" value="Transcribed_RNA"/>
</dbReference>
<protein>
    <submittedName>
        <fullName evidence="1">Uncharacterized protein</fullName>
    </submittedName>
</protein>